<dbReference type="EMBL" id="KN848063">
    <property type="protein sequence ID" value="KIY02699.1"/>
    <property type="molecule type" value="Genomic_DNA"/>
</dbReference>
<feature type="region of interest" description="Disordered" evidence="1">
    <location>
        <begin position="1"/>
        <end position="24"/>
    </location>
</feature>
<organism evidence="2 3">
    <name type="scientific">Fonsecaea multimorphosa CBS 102226</name>
    <dbReference type="NCBI Taxonomy" id="1442371"/>
    <lineage>
        <taxon>Eukaryota</taxon>
        <taxon>Fungi</taxon>
        <taxon>Dikarya</taxon>
        <taxon>Ascomycota</taxon>
        <taxon>Pezizomycotina</taxon>
        <taxon>Eurotiomycetes</taxon>
        <taxon>Chaetothyriomycetidae</taxon>
        <taxon>Chaetothyriales</taxon>
        <taxon>Herpotrichiellaceae</taxon>
        <taxon>Fonsecaea</taxon>
    </lineage>
</organism>
<evidence type="ECO:0000313" key="2">
    <source>
        <dbReference type="EMBL" id="KIY02699.1"/>
    </source>
</evidence>
<evidence type="ECO:0000313" key="3">
    <source>
        <dbReference type="Proteomes" id="UP000053411"/>
    </source>
</evidence>
<dbReference type="GeneID" id="27706910"/>
<dbReference type="Proteomes" id="UP000053411">
    <property type="component" value="Unassembled WGS sequence"/>
</dbReference>
<dbReference type="VEuPathDB" id="FungiDB:Z520_01164"/>
<proteinExistence type="predicted"/>
<evidence type="ECO:0000256" key="1">
    <source>
        <dbReference type="SAM" id="MobiDB-lite"/>
    </source>
</evidence>
<feature type="compositionally biased region" description="Basic and acidic residues" evidence="1">
    <location>
        <begin position="14"/>
        <end position="24"/>
    </location>
</feature>
<name>A0A0D2L0Y8_9EURO</name>
<gene>
    <name evidence="2" type="ORF">Z520_01164</name>
</gene>
<keyword evidence="3" id="KW-1185">Reference proteome</keyword>
<sequence length="67" mass="7349">MATVLRLSSFAARPQRDTPAEARDQGRYTEYEVYNAACITSECAHILRCVVLLGGACSSRCPKGDIR</sequence>
<dbReference type="AlphaFoldDB" id="A0A0D2L0Y8"/>
<dbReference type="RefSeq" id="XP_016636821.1">
    <property type="nucleotide sequence ID" value="XM_016771682.1"/>
</dbReference>
<protein>
    <submittedName>
        <fullName evidence="2">Uncharacterized protein</fullName>
    </submittedName>
</protein>
<accession>A0A0D2L0Y8</accession>
<reference evidence="2 3" key="1">
    <citation type="submission" date="2015-01" db="EMBL/GenBank/DDBJ databases">
        <title>The Genome Sequence of Fonsecaea multimorphosa CBS 102226.</title>
        <authorList>
            <consortium name="The Broad Institute Genomics Platform"/>
            <person name="Cuomo C."/>
            <person name="de Hoog S."/>
            <person name="Gorbushina A."/>
            <person name="Stielow B."/>
            <person name="Teixiera M."/>
            <person name="Abouelleil A."/>
            <person name="Chapman S.B."/>
            <person name="Priest M."/>
            <person name="Young S.K."/>
            <person name="Wortman J."/>
            <person name="Nusbaum C."/>
            <person name="Birren B."/>
        </authorList>
    </citation>
    <scope>NUCLEOTIDE SEQUENCE [LARGE SCALE GENOMIC DNA]</scope>
    <source>
        <strain evidence="2 3">CBS 102226</strain>
    </source>
</reference>